<keyword evidence="2" id="KW-1185">Reference proteome</keyword>
<proteinExistence type="predicted"/>
<dbReference type="Proteomes" id="UP000295680">
    <property type="component" value="Unassembled WGS sequence"/>
</dbReference>
<comment type="caution">
    <text evidence="1">The sequence shown here is derived from an EMBL/GenBank/DDBJ whole genome shotgun (WGS) entry which is preliminary data.</text>
</comment>
<name>A0A4R2JLH5_9PSEU</name>
<reference evidence="1 2" key="1">
    <citation type="submission" date="2019-03" db="EMBL/GenBank/DDBJ databases">
        <title>Genomic Encyclopedia of Type Strains, Phase IV (KMG-IV): sequencing the most valuable type-strain genomes for metagenomic binning, comparative biology and taxonomic classification.</title>
        <authorList>
            <person name="Goeker M."/>
        </authorList>
    </citation>
    <scope>NUCLEOTIDE SEQUENCE [LARGE SCALE GENOMIC DNA]</scope>
    <source>
        <strain evidence="1 2">DSM 45934</strain>
    </source>
</reference>
<evidence type="ECO:0000313" key="1">
    <source>
        <dbReference type="EMBL" id="TCO59442.1"/>
    </source>
</evidence>
<sequence length="138" mass="14397">MSGTRTMITTGEMLASLAEHLTGFELADPVQVTAAVDGGNSAGTIQLSGGSLPELAAELLTWADTLDAVTACAWRPSCPDEDLVVLEVRGRLTDDVPVRVFGGLVDGPRLPGLVAGRRVALSWALLRSWALLADGRTA</sequence>
<dbReference type="AlphaFoldDB" id="A0A4R2JLH5"/>
<evidence type="ECO:0000313" key="2">
    <source>
        <dbReference type="Proteomes" id="UP000295680"/>
    </source>
</evidence>
<dbReference type="RefSeq" id="WP_132117348.1">
    <property type="nucleotide sequence ID" value="NZ_SLWS01000004.1"/>
</dbReference>
<accession>A0A4R2JLH5</accession>
<dbReference type="OrthoDB" id="3686984at2"/>
<gene>
    <name evidence="1" type="ORF">EV192_104284</name>
</gene>
<protein>
    <submittedName>
        <fullName evidence="1">Uncharacterized protein</fullName>
    </submittedName>
</protein>
<organism evidence="1 2">
    <name type="scientific">Actinocrispum wychmicini</name>
    <dbReference type="NCBI Taxonomy" id="1213861"/>
    <lineage>
        <taxon>Bacteria</taxon>
        <taxon>Bacillati</taxon>
        <taxon>Actinomycetota</taxon>
        <taxon>Actinomycetes</taxon>
        <taxon>Pseudonocardiales</taxon>
        <taxon>Pseudonocardiaceae</taxon>
        <taxon>Actinocrispum</taxon>
    </lineage>
</organism>
<dbReference type="EMBL" id="SLWS01000004">
    <property type="protein sequence ID" value="TCO59442.1"/>
    <property type="molecule type" value="Genomic_DNA"/>
</dbReference>